<feature type="transmembrane region" description="Helical" evidence="8">
    <location>
        <begin position="302"/>
        <end position="328"/>
    </location>
</feature>
<dbReference type="EMBL" id="JAVRRG010000031">
    <property type="protein sequence ID" value="KAK5094885.1"/>
    <property type="molecule type" value="Genomic_DNA"/>
</dbReference>
<accession>A0ABR0KFJ7</accession>
<feature type="transmembrane region" description="Helical" evidence="8">
    <location>
        <begin position="268"/>
        <end position="290"/>
    </location>
</feature>
<feature type="transmembrane region" description="Helical" evidence="8">
    <location>
        <begin position="358"/>
        <end position="379"/>
    </location>
</feature>
<keyword evidence="4 8" id="KW-0812">Transmembrane</keyword>
<feature type="transmembrane region" description="Helical" evidence="8">
    <location>
        <begin position="126"/>
        <end position="148"/>
    </location>
</feature>
<feature type="transmembrane region" description="Helical" evidence="8">
    <location>
        <begin position="228"/>
        <end position="248"/>
    </location>
</feature>
<comment type="caution">
    <text evidence="9">The sequence shown here is derived from an EMBL/GenBank/DDBJ whole genome shotgun (WGS) entry which is preliminary data.</text>
</comment>
<reference evidence="9 10" key="1">
    <citation type="submission" date="2023-08" db="EMBL/GenBank/DDBJ databases">
        <title>Black Yeasts Isolated from many extreme environments.</title>
        <authorList>
            <person name="Coleine C."/>
            <person name="Stajich J.E."/>
            <person name="Selbmann L."/>
        </authorList>
    </citation>
    <scope>NUCLEOTIDE SEQUENCE [LARGE SCALE GENOMIC DNA]</scope>
    <source>
        <strain evidence="9 10">CCFEE 5885</strain>
    </source>
</reference>
<feature type="transmembrane region" description="Helical" evidence="8">
    <location>
        <begin position="169"/>
        <end position="193"/>
    </location>
</feature>
<evidence type="ECO:0008006" key="11">
    <source>
        <dbReference type="Google" id="ProtNLM"/>
    </source>
</evidence>
<evidence type="ECO:0000256" key="1">
    <source>
        <dbReference type="ARBA" id="ARBA00004141"/>
    </source>
</evidence>
<evidence type="ECO:0000256" key="4">
    <source>
        <dbReference type="ARBA" id="ARBA00022692"/>
    </source>
</evidence>
<dbReference type="PANTHER" id="PTHR31806">
    <property type="entry name" value="PURINE-CYTOSINE PERMEASE FCY2-RELATED"/>
    <property type="match status" value="1"/>
</dbReference>
<organism evidence="9 10">
    <name type="scientific">Lithohypha guttulata</name>
    <dbReference type="NCBI Taxonomy" id="1690604"/>
    <lineage>
        <taxon>Eukaryota</taxon>
        <taxon>Fungi</taxon>
        <taxon>Dikarya</taxon>
        <taxon>Ascomycota</taxon>
        <taxon>Pezizomycotina</taxon>
        <taxon>Eurotiomycetes</taxon>
        <taxon>Chaetothyriomycetidae</taxon>
        <taxon>Chaetothyriales</taxon>
        <taxon>Trichomeriaceae</taxon>
        <taxon>Lithohypha</taxon>
    </lineage>
</organism>
<keyword evidence="10" id="KW-1185">Reference proteome</keyword>
<evidence type="ECO:0000256" key="2">
    <source>
        <dbReference type="ARBA" id="ARBA00008974"/>
    </source>
</evidence>
<gene>
    <name evidence="9" type="ORF">LTR24_003332</name>
</gene>
<feature type="transmembrane region" description="Helical" evidence="8">
    <location>
        <begin position="465"/>
        <end position="487"/>
    </location>
</feature>
<evidence type="ECO:0000256" key="5">
    <source>
        <dbReference type="ARBA" id="ARBA00022989"/>
    </source>
</evidence>
<dbReference type="Gene3D" id="1.10.4160.10">
    <property type="entry name" value="Hydantoin permease"/>
    <property type="match status" value="1"/>
</dbReference>
<dbReference type="PIRSF" id="PIRSF002744">
    <property type="entry name" value="Pur-cyt_permease"/>
    <property type="match status" value="1"/>
</dbReference>
<keyword evidence="3 7" id="KW-0813">Transport</keyword>
<dbReference type="Pfam" id="PF02133">
    <property type="entry name" value="Transp_cyt_pur"/>
    <property type="match status" value="1"/>
</dbReference>
<dbReference type="InterPro" id="IPR001248">
    <property type="entry name" value="Pur-cyt_permease"/>
</dbReference>
<name>A0ABR0KFJ7_9EURO</name>
<feature type="transmembrane region" description="Helical" evidence="8">
    <location>
        <begin position="391"/>
        <end position="414"/>
    </location>
</feature>
<feature type="transmembrane region" description="Helical" evidence="8">
    <location>
        <begin position="91"/>
        <end position="114"/>
    </location>
</feature>
<dbReference type="PANTHER" id="PTHR31806:SF7">
    <property type="entry name" value="TRANSPORTER, PUTATIVE (AFU_ORTHOLOGUE AFUA_2G04690)-RELATED"/>
    <property type="match status" value="1"/>
</dbReference>
<dbReference type="InterPro" id="IPR026030">
    <property type="entry name" value="Pur-cyt_permease_Fcy2/21/22"/>
</dbReference>
<feature type="transmembrane region" description="Helical" evidence="8">
    <location>
        <begin position="426"/>
        <end position="444"/>
    </location>
</feature>
<keyword evidence="6 7" id="KW-0472">Membrane</keyword>
<evidence type="ECO:0000313" key="10">
    <source>
        <dbReference type="Proteomes" id="UP001345013"/>
    </source>
</evidence>
<dbReference type="Proteomes" id="UP001345013">
    <property type="component" value="Unassembled WGS sequence"/>
</dbReference>
<evidence type="ECO:0000313" key="9">
    <source>
        <dbReference type="EMBL" id="KAK5094885.1"/>
    </source>
</evidence>
<sequence>MSSPPGSSSDDYTHHEKDVENNKAGIFVKEQAAGHAGNVTPTRDIIRARQIQSTVGPFRILSKGEQWLDRKLGIETQGIDRIPEEEKRPPSIWNVFLLWWGATCHIGTVPIGALGPTFGLPLGESIAAIVVGTWLGALCPAFCGTLGPKLGMRSIATSRYSFGFYGAKLCAVLSVIVAGGFGVVNLVITGQLLSAVSDYTMSVSVGIVIVTVVSYLVTVFGFRYVHTFLKYCWIISFILLLVLVGQAAPHAEASLPGFATGKAHAGLWLSMFSIAFSSTAGWASFSADYYCNYPAKTPSWKIFSLTLFGATTPIMFASVVGAVVANAAMLGQVEPWYTTYGTYGLGGLIRETYHPLGWSKFCLVMLTFSVLGNNVVIFYSSGLDLQLLGDYFHAVPRFIWSFCTAVVLAILAIAGKAHLSTIISNFVSMLGYWAICFTLILLIEDQFFRRRLGYNVEVWDTPSKLPWGLAAVFSLLAGYLGGGLQGMAQVWYMGEVARKFGPYGGDVGIYLTAAITLVVYPVTRYLELKFTGR</sequence>
<evidence type="ECO:0000256" key="8">
    <source>
        <dbReference type="SAM" id="Phobius"/>
    </source>
</evidence>
<comment type="similarity">
    <text evidence="2 7">Belongs to the purine-cytosine permease (2.A.39) family.</text>
</comment>
<protein>
    <recommendedName>
        <fullName evidence="11">Purine-cytosine permease</fullName>
    </recommendedName>
</protein>
<comment type="subcellular location">
    <subcellularLocation>
        <location evidence="1">Membrane</location>
        <topology evidence="1">Multi-pass membrane protein</topology>
    </subcellularLocation>
</comment>
<proteinExistence type="inferred from homology"/>
<feature type="transmembrane region" description="Helical" evidence="8">
    <location>
        <begin position="507"/>
        <end position="526"/>
    </location>
</feature>
<feature type="transmembrane region" description="Helical" evidence="8">
    <location>
        <begin position="199"/>
        <end position="221"/>
    </location>
</feature>
<evidence type="ECO:0000256" key="3">
    <source>
        <dbReference type="ARBA" id="ARBA00022448"/>
    </source>
</evidence>
<evidence type="ECO:0000256" key="7">
    <source>
        <dbReference type="PIRNR" id="PIRNR002744"/>
    </source>
</evidence>
<evidence type="ECO:0000256" key="6">
    <source>
        <dbReference type="ARBA" id="ARBA00023136"/>
    </source>
</evidence>
<keyword evidence="5 8" id="KW-1133">Transmembrane helix</keyword>